<protein>
    <submittedName>
        <fullName evidence="3">DUF2282 domain-containing protein</fullName>
    </submittedName>
</protein>
<feature type="signal peptide" evidence="2">
    <location>
        <begin position="1"/>
        <end position="28"/>
    </location>
</feature>
<geneLocation type="plasmid" evidence="3">
    <name>unnamed1</name>
</geneLocation>
<gene>
    <name evidence="3" type="ORF">E0W60_28830</name>
</gene>
<dbReference type="RefSeq" id="WP_133098092.1">
    <property type="nucleotide sequence ID" value="NZ_CP038636.1"/>
</dbReference>
<dbReference type="Proteomes" id="UP000295294">
    <property type="component" value="Plasmid unnamed1"/>
</dbReference>
<dbReference type="Pfam" id="PF10048">
    <property type="entry name" value="DUF2282"/>
    <property type="match status" value="1"/>
</dbReference>
<dbReference type="InterPro" id="IPR018740">
    <property type="entry name" value="DUF2282_membr"/>
</dbReference>
<dbReference type="EMBL" id="CP038636">
    <property type="protein sequence ID" value="QBY55146.1"/>
    <property type="molecule type" value="Genomic_DNA"/>
</dbReference>
<evidence type="ECO:0000313" key="3">
    <source>
        <dbReference type="EMBL" id="QBY55146.1"/>
    </source>
</evidence>
<evidence type="ECO:0000256" key="2">
    <source>
        <dbReference type="SAM" id="SignalP"/>
    </source>
</evidence>
<organism evidence="3 4">
    <name type="scientific">Cupriavidus oxalaticus</name>
    <dbReference type="NCBI Taxonomy" id="96344"/>
    <lineage>
        <taxon>Bacteria</taxon>
        <taxon>Pseudomonadati</taxon>
        <taxon>Pseudomonadota</taxon>
        <taxon>Betaproteobacteria</taxon>
        <taxon>Burkholderiales</taxon>
        <taxon>Burkholderiaceae</taxon>
        <taxon>Cupriavidus</taxon>
    </lineage>
</organism>
<feature type="region of interest" description="Disordered" evidence="1">
    <location>
        <begin position="82"/>
        <end position="108"/>
    </location>
</feature>
<dbReference type="OrthoDB" id="1551288at2"/>
<reference evidence="3 4" key="1">
    <citation type="submission" date="2019-03" db="EMBL/GenBank/DDBJ databases">
        <title>Efficiently degradation of phenoxyalkanoic acid herbicides by Cupriavidus oxalaticus strain X32.</title>
        <authorList>
            <person name="Sheng X."/>
        </authorList>
    </citation>
    <scope>NUCLEOTIDE SEQUENCE [LARGE SCALE GENOMIC DNA]</scope>
    <source>
        <strain evidence="3 4">X32</strain>
        <plasmid evidence="3 4">unnamed1</plasmid>
    </source>
</reference>
<evidence type="ECO:0000256" key="1">
    <source>
        <dbReference type="SAM" id="MobiDB-lite"/>
    </source>
</evidence>
<sequence>MNSDQIIRGAIAGMLALGIAGATSQAMAAAGSHEKCAGIAKAGKNDCGTSKSSCAATAKVDRDAEAWILVPKGTCEKISGGRLQTSEFAKPGGKSGELSPTAKAASPA</sequence>
<evidence type="ECO:0000313" key="4">
    <source>
        <dbReference type="Proteomes" id="UP000295294"/>
    </source>
</evidence>
<accession>A0A4P7LGE0</accession>
<keyword evidence="3" id="KW-0614">Plasmid</keyword>
<name>A0A4P7LGE0_9BURK</name>
<keyword evidence="2" id="KW-0732">Signal</keyword>
<feature type="chain" id="PRO_5020922316" evidence="2">
    <location>
        <begin position="29"/>
        <end position="108"/>
    </location>
</feature>
<proteinExistence type="predicted"/>
<dbReference type="AlphaFoldDB" id="A0A4P7LGE0"/>
<dbReference type="KEGG" id="cox:E0W60_28830"/>